<evidence type="ECO:0000313" key="2">
    <source>
        <dbReference type="EMBL" id="GAA2158430.1"/>
    </source>
</evidence>
<feature type="coiled-coil region" evidence="1">
    <location>
        <begin position="88"/>
        <end position="177"/>
    </location>
</feature>
<dbReference type="RefSeq" id="WP_344469530.1">
    <property type="nucleotide sequence ID" value="NZ_BAAANT010000068.1"/>
</dbReference>
<keyword evidence="3" id="KW-1185">Reference proteome</keyword>
<proteinExistence type="predicted"/>
<dbReference type="InterPro" id="IPR046229">
    <property type="entry name" value="TnpC-like"/>
</dbReference>
<protein>
    <recommendedName>
        <fullName evidence="4">Transposase</fullName>
    </recommendedName>
</protein>
<gene>
    <name evidence="2" type="ORF">GCM10009760_61420</name>
</gene>
<evidence type="ECO:0000313" key="3">
    <source>
        <dbReference type="Proteomes" id="UP001422759"/>
    </source>
</evidence>
<dbReference type="EMBL" id="BAAANT010000068">
    <property type="protein sequence ID" value="GAA2158430.1"/>
    <property type="molecule type" value="Genomic_DNA"/>
</dbReference>
<sequence length="187" mass="20721">MTAARSRADVLRKARRRDSQQKRAKVLAIVDSMAANGQEIIMLGVARAAGVSNWLVYQPEIKEHIDKTLKGQASTTAREKVGGRATSAASLAVDLELARAEMRNLREERDKLKDVVRRNLGQQLEQASSSEAVARIQELLTANQQLEERLSAALAELQEAREKLEMTELDLDGARAGIAQMMREQSK</sequence>
<keyword evidence="1" id="KW-0175">Coiled coil</keyword>
<comment type="caution">
    <text evidence="2">The sequence shown here is derived from an EMBL/GenBank/DDBJ whole genome shotgun (WGS) entry which is preliminary data.</text>
</comment>
<accession>A0ABN3ABB8</accession>
<name>A0ABN3ABB8_9ACTN</name>
<evidence type="ECO:0000256" key="1">
    <source>
        <dbReference type="SAM" id="Coils"/>
    </source>
</evidence>
<dbReference type="Pfam" id="PF19776">
    <property type="entry name" value="DUF6262"/>
    <property type="match status" value="1"/>
</dbReference>
<organism evidence="2 3">
    <name type="scientific">Kitasatospora kazusensis</name>
    <dbReference type="NCBI Taxonomy" id="407974"/>
    <lineage>
        <taxon>Bacteria</taxon>
        <taxon>Bacillati</taxon>
        <taxon>Actinomycetota</taxon>
        <taxon>Actinomycetes</taxon>
        <taxon>Kitasatosporales</taxon>
        <taxon>Streptomycetaceae</taxon>
        <taxon>Kitasatospora</taxon>
    </lineage>
</organism>
<dbReference type="Proteomes" id="UP001422759">
    <property type="component" value="Unassembled WGS sequence"/>
</dbReference>
<evidence type="ECO:0008006" key="4">
    <source>
        <dbReference type="Google" id="ProtNLM"/>
    </source>
</evidence>
<reference evidence="2 3" key="1">
    <citation type="journal article" date="2019" name="Int. J. Syst. Evol. Microbiol.">
        <title>The Global Catalogue of Microorganisms (GCM) 10K type strain sequencing project: providing services to taxonomists for standard genome sequencing and annotation.</title>
        <authorList>
            <consortium name="The Broad Institute Genomics Platform"/>
            <consortium name="The Broad Institute Genome Sequencing Center for Infectious Disease"/>
            <person name="Wu L."/>
            <person name="Ma J."/>
        </authorList>
    </citation>
    <scope>NUCLEOTIDE SEQUENCE [LARGE SCALE GENOMIC DNA]</scope>
    <source>
        <strain evidence="2 3">JCM 14560</strain>
    </source>
</reference>